<accession>A0A644X780</accession>
<reference evidence="3" key="1">
    <citation type="submission" date="2019-08" db="EMBL/GenBank/DDBJ databases">
        <authorList>
            <person name="Kucharzyk K."/>
            <person name="Murdoch R.W."/>
            <person name="Higgins S."/>
            <person name="Loffler F."/>
        </authorList>
    </citation>
    <scope>NUCLEOTIDE SEQUENCE</scope>
</reference>
<dbReference type="GO" id="GO:0032259">
    <property type="term" value="P:methylation"/>
    <property type="evidence" value="ECO:0007669"/>
    <property type="project" value="UniProtKB-KW"/>
</dbReference>
<evidence type="ECO:0000313" key="3">
    <source>
        <dbReference type="EMBL" id="MPM12036.1"/>
    </source>
</evidence>
<name>A0A644X780_9ZZZZ</name>
<protein>
    <recommendedName>
        <fullName evidence="4">DNA (cytosine-5-)-methyltransferase</fullName>
    </recommendedName>
</protein>
<evidence type="ECO:0000256" key="2">
    <source>
        <dbReference type="ARBA" id="ARBA00022679"/>
    </source>
</evidence>
<dbReference type="InterPro" id="IPR001525">
    <property type="entry name" value="C5_MeTfrase"/>
</dbReference>
<proteinExistence type="predicted"/>
<dbReference type="InterPro" id="IPR029063">
    <property type="entry name" value="SAM-dependent_MTases_sf"/>
</dbReference>
<dbReference type="GO" id="GO:0008168">
    <property type="term" value="F:methyltransferase activity"/>
    <property type="evidence" value="ECO:0007669"/>
    <property type="project" value="UniProtKB-KW"/>
</dbReference>
<keyword evidence="1" id="KW-0489">Methyltransferase</keyword>
<dbReference type="AlphaFoldDB" id="A0A644X780"/>
<dbReference type="SUPFAM" id="SSF53335">
    <property type="entry name" value="S-adenosyl-L-methionine-dependent methyltransferases"/>
    <property type="match status" value="1"/>
</dbReference>
<dbReference type="Gene3D" id="3.90.120.10">
    <property type="entry name" value="DNA Methylase, subunit A, domain 2"/>
    <property type="match status" value="1"/>
</dbReference>
<comment type="caution">
    <text evidence="3">The sequence shown here is derived from an EMBL/GenBank/DDBJ whole genome shotgun (WGS) entry which is preliminary data.</text>
</comment>
<evidence type="ECO:0000256" key="1">
    <source>
        <dbReference type="ARBA" id="ARBA00022603"/>
    </source>
</evidence>
<organism evidence="3">
    <name type="scientific">bioreactor metagenome</name>
    <dbReference type="NCBI Taxonomy" id="1076179"/>
    <lineage>
        <taxon>unclassified sequences</taxon>
        <taxon>metagenomes</taxon>
        <taxon>ecological metagenomes</taxon>
    </lineage>
</organism>
<evidence type="ECO:0008006" key="4">
    <source>
        <dbReference type="Google" id="ProtNLM"/>
    </source>
</evidence>
<dbReference type="EMBL" id="VSSQ01001914">
    <property type="protein sequence ID" value="MPM12036.1"/>
    <property type="molecule type" value="Genomic_DNA"/>
</dbReference>
<sequence length="392" mass="42654">MSPKDVKESFLSQILEDTPHPKYYLSKTACLGILRRARARGKELPKQLKIALEIQGEAEGAEENSNDNMVTEYKAYHINQRNEGIDLNGISGALMATQNRQMQTFVTEPMLCLNDQGGERMDITENITSTLRASMGGNQPIVMATQQGGAEICVDLCPTITSAAGTSGNNQPVLFDNHAKDCRYNGPLNVAPTISATYGTGGNNVPLVSKSIDSDSYCIAGNTIDRQDHNGGNGCGFQENISYTLTTSDIHAVCYPSKTYQDTVGAICVGDEKGNGNQYVSQDKCIVDCEKMMFGQSEFGNYKEGCATLRAEGGDNGGGSENLVTTKNLVRRLTPMECERLQGFPDGWTKIEKSSDSARYKALGNSVAIPCVDFIMQGIAYFLRKFKEEAEE</sequence>
<keyword evidence="2" id="KW-0808">Transferase</keyword>
<dbReference type="Pfam" id="PF00145">
    <property type="entry name" value="DNA_methylase"/>
    <property type="match status" value="1"/>
</dbReference>
<gene>
    <name evidence="3" type="ORF">SDC9_58387</name>
</gene>